<dbReference type="Proteomes" id="UP001596267">
    <property type="component" value="Unassembled WGS sequence"/>
</dbReference>
<feature type="non-terminal residue" evidence="2">
    <location>
        <position position="1"/>
    </location>
</feature>
<feature type="domain" description="Glycosyl transferase family 1" evidence="1">
    <location>
        <begin position="117"/>
        <end position="269"/>
    </location>
</feature>
<dbReference type="Pfam" id="PF00534">
    <property type="entry name" value="Glycos_transf_1"/>
    <property type="match status" value="1"/>
</dbReference>
<evidence type="ECO:0000313" key="3">
    <source>
        <dbReference type="Proteomes" id="UP001596267"/>
    </source>
</evidence>
<proteinExistence type="predicted"/>
<dbReference type="PANTHER" id="PTHR12526:SF637">
    <property type="entry name" value="GLYCOSYLTRANSFERASE EPSF-RELATED"/>
    <property type="match status" value="1"/>
</dbReference>
<dbReference type="InterPro" id="IPR001296">
    <property type="entry name" value="Glyco_trans_1"/>
</dbReference>
<accession>A0ABW1WGJ1</accession>
<name>A0ABW1WGJ1_9BACL</name>
<evidence type="ECO:0000259" key="1">
    <source>
        <dbReference type="Pfam" id="PF00534"/>
    </source>
</evidence>
<organism evidence="2 3">
    <name type="scientific">Sporolactobacillus kofuensis</name>
    <dbReference type="NCBI Taxonomy" id="269672"/>
    <lineage>
        <taxon>Bacteria</taxon>
        <taxon>Bacillati</taxon>
        <taxon>Bacillota</taxon>
        <taxon>Bacilli</taxon>
        <taxon>Bacillales</taxon>
        <taxon>Sporolactobacillaceae</taxon>
        <taxon>Sporolactobacillus</taxon>
    </lineage>
</organism>
<dbReference type="Gene3D" id="3.40.50.2000">
    <property type="entry name" value="Glycogen Phosphorylase B"/>
    <property type="match status" value="2"/>
</dbReference>
<dbReference type="PANTHER" id="PTHR12526">
    <property type="entry name" value="GLYCOSYLTRANSFERASE"/>
    <property type="match status" value="1"/>
</dbReference>
<gene>
    <name evidence="2" type="ORF">ACFP7A_14000</name>
</gene>
<dbReference type="SUPFAM" id="SSF53756">
    <property type="entry name" value="UDP-Glycosyltransferase/glycogen phosphorylase"/>
    <property type="match status" value="1"/>
</dbReference>
<reference evidence="3" key="1">
    <citation type="journal article" date="2019" name="Int. J. Syst. Evol. Microbiol.">
        <title>The Global Catalogue of Microorganisms (GCM) 10K type strain sequencing project: providing services to taxonomists for standard genome sequencing and annotation.</title>
        <authorList>
            <consortium name="The Broad Institute Genomics Platform"/>
            <consortium name="The Broad Institute Genome Sequencing Center for Infectious Disease"/>
            <person name="Wu L."/>
            <person name="Ma J."/>
        </authorList>
    </citation>
    <scope>NUCLEOTIDE SEQUENCE [LARGE SCALE GENOMIC DNA]</scope>
    <source>
        <strain evidence="3">CCUG 42001</strain>
    </source>
</reference>
<dbReference type="RefSeq" id="WP_381452998.1">
    <property type="nucleotide sequence ID" value="NZ_JBHSTQ010000024.1"/>
</dbReference>
<evidence type="ECO:0000313" key="2">
    <source>
        <dbReference type="EMBL" id="MFC6387691.1"/>
    </source>
</evidence>
<protein>
    <submittedName>
        <fullName evidence="2">Glycosyltransferase</fullName>
    </submittedName>
</protein>
<sequence length="300" mass="34083">EALPTPLRYSLTTFILKSVEYLVIVKPPKVEFCRPTLGGQFIVLSTDGGFVKEESFIKYKIKKYFISSATLWLSSGKLANEYLLHYGANPNKLYMYPFSSMRDSEISRKPISITEKNNYKKMLGISEKKMILGVGQIIHRKGWDILLNACKGLDENIGVYIVGGSVTEECLEIQNSLGLKHIYFVPFMSKTELEKYYKAADLFALPTREDVWGLVINEAMSYGLPVISTNKCGAAVEMVREGQSGYIIDCDDYKVLNNYIIDVLKKNALSGKQTEIIDIVRQYTIERMVEKTYSILSEDY</sequence>
<comment type="caution">
    <text evidence="2">The sequence shown here is derived from an EMBL/GenBank/DDBJ whole genome shotgun (WGS) entry which is preliminary data.</text>
</comment>
<keyword evidence="3" id="KW-1185">Reference proteome</keyword>
<dbReference type="EMBL" id="JBHSTQ010000024">
    <property type="protein sequence ID" value="MFC6387691.1"/>
    <property type="molecule type" value="Genomic_DNA"/>
</dbReference>
<dbReference type="CDD" id="cd03801">
    <property type="entry name" value="GT4_PimA-like"/>
    <property type="match status" value="1"/>
</dbReference>